<keyword evidence="3" id="KW-1185">Reference proteome</keyword>
<gene>
    <name evidence="2" type="ORF">CPSG_02934</name>
</gene>
<dbReference type="VEuPathDB" id="FungiDB:D8B26_002650"/>
<dbReference type="AlphaFoldDB" id="E9CYR4"/>
<name>E9CYR4_COCPS</name>
<feature type="compositionally biased region" description="Polar residues" evidence="1">
    <location>
        <begin position="9"/>
        <end position="24"/>
    </location>
</feature>
<dbReference type="STRING" id="443226.E9CYR4"/>
<dbReference type="OrthoDB" id="4505928at2759"/>
<evidence type="ECO:0000313" key="2">
    <source>
        <dbReference type="EMBL" id="EFW21091.1"/>
    </source>
</evidence>
<reference evidence="3" key="1">
    <citation type="journal article" date="2010" name="Genome Res.">
        <title>Population genomic sequencing of Coccidioides fungi reveals recent hybridization and transposon control.</title>
        <authorList>
            <person name="Neafsey D.E."/>
            <person name="Barker B.M."/>
            <person name="Sharpton T.J."/>
            <person name="Stajich J.E."/>
            <person name="Park D.J."/>
            <person name="Whiston E."/>
            <person name="Hung C.-Y."/>
            <person name="McMahan C."/>
            <person name="White J."/>
            <person name="Sykes S."/>
            <person name="Heiman D."/>
            <person name="Young S."/>
            <person name="Zeng Q."/>
            <person name="Abouelleil A."/>
            <person name="Aftuck L."/>
            <person name="Bessette D."/>
            <person name="Brown A."/>
            <person name="FitzGerald M."/>
            <person name="Lui A."/>
            <person name="Macdonald J.P."/>
            <person name="Priest M."/>
            <person name="Orbach M.J."/>
            <person name="Galgiani J.N."/>
            <person name="Kirkland T.N."/>
            <person name="Cole G.T."/>
            <person name="Birren B.W."/>
            <person name="Henn M.R."/>
            <person name="Taylor J.W."/>
            <person name="Rounsley S.D."/>
        </authorList>
    </citation>
    <scope>NUCLEOTIDE SEQUENCE [LARGE SCALE GENOMIC DNA]</scope>
    <source>
        <strain evidence="3">RMSCC 757 / Silveira</strain>
    </source>
</reference>
<dbReference type="Proteomes" id="UP000002497">
    <property type="component" value="Unassembled WGS sequence"/>
</dbReference>
<dbReference type="PANTHER" id="PTHR42070:SF1">
    <property type="entry name" value="FILAMENT ASSOCIATED PROTEIN, PUTATIVE (AFU_ORTHOLOGUE AFUA_8G06630)-RELATED"/>
    <property type="match status" value="1"/>
</dbReference>
<feature type="region of interest" description="Disordered" evidence="1">
    <location>
        <begin position="6"/>
        <end position="39"/>
    </location>
</feature>
<dbReference type="PANTHER" id="PTHR42070">
    <property type="entry name" value="FILAMENT ASSOCIATED PROTEIN, PUTATIVE (AFU_ORTHOLOGUE AFUA_8G06630)-RELATED"/>
    <property type="match status" value="1"/>
</dbReference>
<sequence>MILCGGSYSPGTHLQPSMTESNRTAKAARVRDNQRRSRARRKEYIQDLEQRLRAFEKLGVEATLEVQAAGRKVAAENALLRSLLRIRGVTDFEVEHYLRAHRITPGSEISVAASPSLSQSPSDTIARQSTEACRSRSADICPRPGELHLVKEGNGRQLALQAQPASQDHPRHMSEPAGLARREGCCTEQQCLGELDTGQVTSCETAARIITMMRGHLDPQDARVELGCSTETSCMVKNMTIFDLLDR</sequence>
<organism evidence="3">
    <name type="scientific">Coccidioides posadasii (strain RMSCC 757 / Silveira)</name>
    <name type="common">Valley fever fungus</name>
    <dbReference type="NCBI Taxonomy" id="443226"/>
    <lineage>
        <taxon>Eukaryota</taxon>
        <taxon>Fungi</taxon>
        <taxon>Dikarya</taxon>
        <taxon>Ascomycota</taxon>
        <taxon>Pezizomycotina</taxon>
        <taxon>Eurotiomycetes</taxon>
        <taxon>Eurotiomycetidae</taxon>
        <taxon>Onygenales</taxon>
        <taxon>Onygenaceae</taxon>
        <taxon>Coccidioides</taxon>
    </lineage>
</organism>
<dbReference type="OMA" id="PEMQPEM"/>
<accession>E9CYR4</accession>
<evidence type="ECO:0000313" key="3">
    <source>
        <dbReference type="Proteomes" id="UP000002497"/>
    </source>
</evidence>
<evidence type="ECO:0000256" key="1">
    <source>
        <dbReference type="SAM" id="MobiDB-lite"/>
    </source>
</evidence>
<dbReference type="EMBL" id="GL636488">
    <property type="protein sequence ID" value="EFW21091.1"/>
    <property type="molecule type" value="Genomic_DNA"/>
</dbReference>
<protein>
    <submittedName>
        <fullName evidence="2">Uncharacterized protein</fullName>
    </submittedName>
</protein>
<dbReference type="VEuPathDB" id="FungiDB:CPSG_02934"/>
<dbReference type="CDD" id="cd14688">
    <property type="entry name" value="bZIP_YAP"/>
    <property type="match status" value="1"/>
</dbReference>
<dbReference type="HOGENOM" id="CLU_060781_2_0_1"/>
<proteinExistence type="predicted"/>
<reference evidence="3" key="2">
    <citation type="submission" date="2010-03" db="EMBL/GenBank/DDBJ databases">
        <title>The genome sequence of Coccidioides posadasii strain Silveira.</title>
        <authorList>
            <consortium name="The Broad Institute Genome Sequencing Center for Infectious Disease"/>
            <person name="Neafsey D."/>
            <person name="Orbach M."/>
            <person name="Henn M.R."/>
            <person name="Cole G.T."/>
            <person name="Galgiani J."/>
            <person name="Gardner M.J."/>
            <person name="Kirkland T.N."/>
            <person name="Taylor J.W."/>
            <person name="Young S.K."/>
            <person name="Zeng Q."/>
            <person name="Koehrsen M."/>
            <person name="Alvarado L."/>
            <person name="Berlin A."/>
            <person name="Borenstein D."/>
            <person name="Chapman S.B."/>
            <person name="Chen Z."/>
            <person name="Engels R."/>
            <person name="Freedman E."/>
            <person name="Gellesch M."/>
            <person name="Goldberg J."/>
            <person name="Griggs A."/>
            <person name="Gujja S."/>
            <person name="Heilman E."/>
            <person name="Heiman D."/>
            <person name="Howarth C."/>
            <person name="Jen D."/>
            <person name="Larson L."/>
            <person name="Mehta T."/>
            <person name="Neiman D."/>
            <person name="Park D."/>
            <person name="Pearson M."/>
            <person name="Richards J."/>
            <person name="Roberts A."/>
            <person name="Saif S."/>
            <person name="Shea T."/>
            <person name="Shenoy N."/>
            <person name="Sisk P."/>
            <person name="Stolte C."/>
            <person name="Sykes S."/>
            <person name="Walk T."/>
            <person name="White J."/>
            <person name="Yandava C."/>
            <person name="Haas B."/>
            <person name="Nusbaum C."/>
            <person name="Birren B."/>
        </authorList>
    </citation>
    <scope>NUCLEOTIDE SEQUENCE [LARGE SCALE GENOMIC DNA]</scope>
    <source>
        <strain evidence="3">RMSCC 757 / Silveira</strain>
    </source>
</reference>